<dbReference type="AlphaFoldDB" id="A0A0R1TTJ6"/>
<evidence type="ECO:0000256" key="1">
    <source>
        <dbReference type="SAM" id="MobiDB-lite"/>
    </source>
</evidence>
<evidence type="ECO:0000313" key="2">
    <source>
        <dbReference type="EMBL" id="KRL84589.1"/>
    </source>
</evidence>
<feature type="region of interest" description="Disordered" evidence="1">
    <location>
        <begin position="55"/>
        <end position="84"/>
    </location>
</feature>
<feature type="compositionally biased region" description="Polar residues" evidence="1">
    <location>
        <begin position="152"/>
        <end position="162"/>
    </location>
</feature>
<dbReference type="STRING" id="1423724.FC32_GL000480"/>
<comment type="caution">
    <text evidence="2">The sequence shown here is derived from an EMBL/GenBank/DDBJ whole genome shotgun (WGS) entry which is preliminary data.</text>
</comment>
<dbReference type="eggNOG" id="ENOG5030W7I">
    <property type="taxonomic scope" value="Bacteria"/>
</dbReference>
<protein>
    <recommendedName>
        <fullName evidence="4">Phage scaffold protein</fullName>
    </recommendedName>
</protein>
<feature type="region of interest" description="Disordered" evidence="1">
    <location>
        <begin position="1"/>
        <end position="30"/>
    </location>
</feature>
<feature type="compositionally biased region" description="Basic and acidic residues" evidence="1">
    <location>
        <begin position="12"/>
        <end position="30"/>
    </location>
</feature>
<keyword evidence="3" id="KW-1185">Reference proteome</keyword>
<organism evidence="2 3">
    <name type="scientific">Ligilactobacillus apodemi DSM 16634 = JCM 16172</name>
    <dbReference type="NCBI Taxonomy" id="1423724"/>
    <lineage>
        <taxon>Bacteria</taxon>
        <taxon>Bacillati</taxon>
        <taxon>Bacillota</taxon>
        <taxon>Bacilli</taxon>
        <taxon>Lactobacillales</taxon>
        <taxon>Lactobacillaceae</taxon>
        <taxon>Ligilactobacillus</taxon>
    </lineage>
</organism>
<name>A0A0R1TTJ6_9LACO</name>
<dbReference type="RefSeq" id="WP_025087795.1">
    <property type="nucleotide sequence ID" value="NZ_AZFT01000049.1"/>
</dbReference>
<proteinExistence type="predicted"/>
<dbReference type="PATRIC" id="fig|1423724.4.peg.504"/>
<sequence>MDQEEQNVQEMSQEHASEQQEKTFTQDEVDRIVADRVKRSEEKLRSKLFEEAKSKVKAEQDEAKKLEEMNATQRRKYEDQKRDEELEQLRATIQRQNMEKTAMGILKEKGISVDEDVLDLVVADSAEKTAERIDKFTELVEEKAREIRRQDFSNSAPKQSGSGEKAVTLDDFKKMAYPERLELKKNQPDLYQELVQKSF</sequence>
<accession>A0A0R1TTJ6</accession>
<dbReference type="Pfam" id="PF14265">
    <property type="entry name" value="DUF4355"/>
    <property type="match status" value="1"/>
</dbReference>
<feature type="region of interest" description="Disordered" evidence="1">
    <location>
        <begin position="146"/>
        <end position="167"/>
    </location>
</feature>
<evidence type="ECO:0008006" key="4">
    <source>
        <dbReference type="Google" id="ProtNLM"/>
    </source>
</evidence>
<dbReference type="OrthoDB" id="2325145at2"/>
<feature type="compositionally biased region" description="Basic and acidic residues" evidence="1">
    <location>
        <begin position="75"/>
        <end position="84"/>
    </location>
</feature>
<dbReference type="EMBL" id="AZFT01000049">
    <property type="protein sequence ID" value="KRL84589.1"/>
    <property type="molecule type" value="Genomic_DNA"/>
</dbReference>
<gene>
    <name evidence="2" type="ORF">FC32_GL000480</name>
</gene>
<reference evidence="2 3" key="1">
    <citation type="journal article" date="2015" name="Genome Announc.">
        <title>Expanding the biotechnology potential of lactobacilli through comparative genomics of 213 strains and associated genera.</title>
        <authorList>
            <person name="Sun Z."/>
            <person name="Harris H.M."/>
            <person name="McCann A."/>
            <person name="Guo C."/>
            <person name="Argimon S."/>
            <person name="Zhang W."/>
            <person name="Yang X."/>
            <person name="Jeffery I.B."/>
            <person name="Cooney J.C."/>
            <person name="Kagawa T.F."/>
            <person name="Liu W."/>
            <person name="Song Y."/>
            <person name="Salvetti E."/>
            <person name="Wrobel A."/>
            <person name="Rasinkangas P."/>
            <person name="Parkhill J."/>
            <person name="Rea M.C."/>
            <person name="O'Sullivan O."/>
            <person name="Ritari J."/>
            <person name="Douillard F.P."/>
            <person name="Paul Ross R."/>
            <person name="Yang R."/>
            <person name="Briner A.E."/>
            <person name="Felis G.E."/>
            <person name="de Vos W.M."/>
            <person name="Barrangou R."/>
            <person name="Klaenhammer T.R."/>
            <person name="Caufield P.W."/>
            <person name="Cui Y."/>
            <person name="Zhang H."/>
            <person name="O'Toole P.W."/>
        </authorList>
    </citation>
    <scope>NUCLEOTIDE SEQUENCE [LARGE SCALE GENOMIC DNA]</scope>
    <source>
        <strain evidence="2 3">DSM 16634</strain>
    </source>
</reference>
<dbReference type="Proteomes" id="UP000051324">
    <property type="component" value="Unassembled WGS sequence"/>
</dbReference>
<dbReference type="InterPro" id="IPR025580">
    <property type="entry name" value="Gp46"/>
</dbReference>
<evidence type="ECO:0000313" key="3">
    <source>
        <dbReference type="Proteomes" id="UP000051324"/>
    </source>
</evidence>
<feature type="compositionally biased region" description="Basic and acidic residues" evidence="1">
    <location>
        <begin position="55"/>
        <end position="68"/>
    </location>
</feature>